<gene>
    <name evidence="15" type="ORF">A1359_08195</name>
</gene>
<protein>
    <submittedName>
        <fullName evidence="15">Cytochrome B</fullName>
    </submittedName>
</protein>
<feature type="transmembrane region" description="Helical" evidence="13">
    <location>
        <begin position="92"/>
        <end position="112"/>
    </location>
</feature>
<keyword evidence="4" id="KW-1003">Cell membrane</keyword>
<dbReference type="PANTHER" id="PTHR30529">
    <property type="entry name" value="CYTOCHROME B561"/>
    <property type="match status" value="1"/>
</dbReference>
<dbReference type="InterPro" id="IPR011577">
    <property type="entry name" value="Cyt_b561_bac/Ni-Hgenase"/>
</dbReference>
<dbReference type="GO" id="GO:0009055">
    <property type="term" value="F:electron transfer activity"/>
    <property type="evidence" value="ECO:0007669"/>
    <property type="project" value="InterPro"/>
</dbReference>
<evidence type="ECO:0000256" key="2">
    <source>
        <dbReference type="ARBA" id="ARBA00004651"/>
    </source>
</evidence>
<keyword evidence="8" id="KW-0249">Electron transport</keyword>
<evidence type="ECO:0000256" key="3">
    <source>
        <dbReference type="ARBA" id="ARBA00022448"/>
    </source>
</evidence>
<accession>A0A177NE26</accession>
<organism evidence="15 16">
    <name type="scientific">Methylomonas lenta</name>
    <dbReference type="NCBI Taxonomy" id="980561"/>
    <lineage>
        <taxon>Bacteria</taxon>
        <taxon>Pseudomonadati</taxon>
        <taxon>Pseudomonadota</taxon>
        <taxon>Gammaproteobacteria</taxon>
        <taxon>Methylococcales</taxon>
        <taxon>Methylococcaceae</taxon>
        <taxon>Methylomonas</taxon>
    </lineage>
</organism>
<dbReference type="GO" id="GO:0046872">
    <property type="term" value="F:metal ion binding"/>
    <property type="evidence" value="ECO:0007669"/>
    <property type="project" value="UniProtKB-KW"/>
</dbReference>
<evidence type="ECO:0000256" key="6">
    <source>
        <dbReference type="ARBA" id="ARBA00022692"/>
    </source>
</evidence>
<comment type="caution">
    <text evidence="15">The sequence shown here is derived from an EMBL/GenBank/DDBJ whole genome shotgun (WGS) entry which is preliminary data.</text>
</comment>
<keyword evidence="9 13" id="KW-1133">Transmembrane helix</keyword>
<dbReference type="Pfam" id="PF01292">
    <property type="entry name" value="Ni_hydr_CYTB"/>
    <property type="match status" value="1"/>
</dbReference>
<keyword evidence="5" id="KW-0349">Heme</keyword>
<keyword evidence="3" id="KW-0813">Transport</keyword>
<evidence type="ECO:0000256" key="7">
    <source>
        <dbReference type="ARBA" id="ARBA00022723"/>
    </source>
</evidence>
<evidence type="ECO:0000313" key="16">
    <source>
        <dbReference type="Proteomes" id="UP000078476"/>
    </source>
</evidence>
<comment type="subcellular location">
    <subcellularLocation>
        <location evidence="2">Cell membrane</location>
        <topology evidence="2">Multi-pass membrane protein</topology>
    </subcellularLocation>
</comment>
<dbReference type="InterPro" id="IPR052168">
    <property type="entry name" value="Cytochrome_b561_oxidase"/>
</dbReference>
<reference evidence="15 16" key="1">
    <citation type="submission" date="2016-03" db="EMBL/GenBank/DDBJ databases">
        <authorList>
            <person name="Ploux O."/>
        </authorList>
    </citation>
    <scope>NUCLEOTIDE SEQUENCE [LARGE SCALE GENOMIC DNA]</scope>
    <source>
        <strain evidence="15 16">R-45370</strain>
    </source>
</reference>
<dbReference type="RefSeq" id="WP_066981408.1">
    <property type="nucleotide sequence ID" value="NZ_LUUI01000096.1"/>
</dbReference>
<evidence type="ECO:0000256" key="12">
    <source>
        <dbReference type="ARBA" id="ARBA00037975"/>
    </source>
</evidence>
<evidence type="ECO:0000256" key="8">
    <source>
        <dbReference type="ARBA" id="ARBA00022982"/>
    </source>
</evidence>
<dbReference type="GO" id="GO:0005886">
    <property type="term" value="C:plasma membrane"/>
    <property type="evidence" value="ECO:0007669"/>
    <property type="project" value="UniProtKB-SubCell"/>
</dbReference>
<dbReference type="AlphaFoldDB" id="A0A177NE26"/>
<dbReference type="OrthoDB" id="8589936at2"/>
<feature type="transmembrane region" description="Helical" evidence="13">
    <location>
        <begin position="53"/>
        <end position="72"/>
    </location>
</feature>
<comment type="cofactor">
    <cofactor evidence="1">
        <name>heme b</name>
        <dbReference type="ChEBI" id="CHEBI:60344"/>
    </cofactor>
</comment>
<evidence type="ECO:0000256" key="11">
    <source>
        <dbReference type="ARBA" id="ARBA00023136"/>
    </source>
</evidence>
<dbReference type="InterPro" id="IPR016174">
    <property type="entry name" value="Di-haem_cyt_TM"/>
</dbReference>
<evidence type="ECO:0000256" key="5">
    <source>
        <dbReference type="ARBA" id="ARBA00022617"/>
    </source>
</evidence>
<dbReference type="SUPFAM" id="SSF81342">
    <property type="entry name" value="Transmembrane di-heme cytochromes"/>
    <property type="match status" value="1"/>
</dbReference>
<evidence type="ECO:0000256" key="9">
    <source>
        <dbReference type="ARBA" id="ARBA00022989"/>
    </source>
</evidence>
<feature type="domain" description="Cytochrome b561 bacterial/Ni-hydrogenase" evidence="14">
    <location>
        <begin position="9"/>
        <end position="179"/>
    </location>
</feature>
<evidence type="ECO:0000256" key="10">
    <source>
        <dbReference type="ARBA" id="ARBA00023004"/>
    </source>
</evidence>
<keyword evidence="16" id="KW-1185">Reference proteome</keyword>
<dbReference type="EMBL" id="LUUI01000096">
    <property type="protein sequence ID" value="OAI16316.1"/>
    <property type="molecule type" value="Genomic_DNA"/>
</dbReference>
<evidence type="ECO:0000313" key="15">
    <source>
        <dbReference type="EMBL" id="OAI16316.1"/>
    </source>
</evidence>
<keyword evidence="11 13" id="KW-0472">Membrane</keyword>
<name>A0A177NE26_9GAMM</name>
<keyword evidence="6 13" id="KW-0812">Transmembrane</keyword>
<feature type="transmembrane region" description="Helical" evidence="13">
    <location>
        <begin position="15"/>
        <end position="32"/>
    </location>
</feature>
<dbReference type="Proteomes" id="UP000078476">
    <property type="component" value="Unassembled WGS sequence"/>
</dbReference>
<evidence type="ECO:0000256" key="4">
    <source>
        <dbReference type="ARBA" id="ARBA00022475"/>
    </source>
</evidence>
<dbReference type="GO" id="GO:0022904">
    <property type="term" value="P:respiratory electron transport chain"/>
    <property type="evidence" value="ECO:0007669"/>
    <property type="project" value="InterPro"/>
</dbReference>
<sequence length="192" mass="21732">MIQKNTPEHYSTSSIALHWLMFALIASAYAFIELRELFPKDSDPRETMKALHFMLGLSVLLLVLPRLVLRFQGTTPSINPEPPAWQHSVARIAHLTLYLFMVVMPLLGWLMLSAAGKPIPFFGLQLPALIAEDKELAKFIKEIHVTIGEIGYYLIGLHVLAALNHHFFQRDTTLLNMLPASLAYRFKPTQPS</sequence>
<dbReference type="PANTHER" id="PTHR30529:SF3">
    <property type="entry name" value="CYTOCHROME B561 HOMOLOG 1"/>
    <property type="match status" value="1"/>
</dbReference>
<evidence type="ECO:0000259" key="14">
    <source>
        <dbReference type="Pfam" id="PF01292"/>
    </source>
</evidence>
<dbReference type="GO" id="GO:0020037">
    <property type="term" value="F:heme binding"/>
    <property type="evidence" value="ECO:0007669"/>
    <property type="project" value="TreeGrafter"/>
</dbReference>
<keyword evidence="7" id="KW-0479">Metal-binding</keyword>
<evidence type="ECO:0000256" key="1">
    <source>
        <dbReference type="ARBA" id="ARBA00001970"/>
    </source>
</evidence>
<dbReference type="STRING" id="980561.A1359_08195"/>
<evidence type="ECO:0000256" key="13">
    <source>
        <dbReference type="SAM" id="Phobius"/>
    </source>
</evidence>
<keyword evidence="10" id="KW-0408">Iron</keyword>
<proteinExistence type="inferred from homology"/>
<comment type="similarity">
    <text evidence="12">Belongs to the cytochrome b561 family.</text>
</comment>